<evidence type="ECO:0000313" key="2">
    <source>
        <dbReference type="EMBL" id="MCO6024850.1"/>
    </source>
</evidence>
<dbReference type="Proteomes" id="UP001204015">
    <property type="component" value="Unassembled WGS sequence"/>
</dbReference>
<organism evidence="2 3">
    <name type="scientific">Segatella cerevisiae</name>
    <dbReference type="NCBI Taxonomy" id="2053716"/>
    <lineage>
        <taxon>Bacteria</taxon>
        <taxon>Pseudomonadati</taxon>
        <taxon>Bacteroidota</taxon>
        <taxon>Bacteroidia</taxon>
        <taxon>Bacteroidales</taxon>
        <taxon>Prevotellaceae</taxon>
        <taxon>Segatella</taxon>
    </lineage>
</organism>
<name>A0ABT1BVM0_9BACT</name>
<dbReference type="SUPFAM" id="SSF52266">
    <property type="entry name" value="SGNH hydrolase"/>
    <property type="match status" value="1"/>
</dbReference>
<feature type="domain" description="GSCFA" evidence="1">
    <location>
        <begin position="23"/>
        <end position="237"/>
    </location>
</feature>
<keyword evidence="3" id="KW-1185">Reference proteome</keyword>
<reference evidence="2 3" key="1">
    <citation type="submission" date="2022-06" db="EMBL/GenBank/DDBJ databases">
        <title>A taxonomic note on the genus Prevotella: Description of four novel genera and emended description of the genera Hallella and Xylanibacter.</title>
        <authorList>
            <person name="Hitch T.C.A."/>
        </authorList>
    </citation>
    <scope>NUCLEOTIDE SEQUENCE [LARGE SCALE GENOMIC DNA]</scope>
    <source>
        <strain evidence="2 3">DSM 100619</strain>
    </source>
</reference>
<dbReference type="Pfam" id="PF08885">
    <property type="entry name" value="GSCFA"/>
    <property type="match status" value="1"/>
</dbReference>
<gene>
    <name evidence="2" type="ORF">NG821_03150</name>
</gene>
<dbReference type="InterPro" id="IPR014982">
    <property type="entry name" value="GSCFA"/>
</dbReference>
<dbReference type="InterPro" id="IPR036514">
    <property type="entry name" value="SGNH_hydro_sf"/>
</dbReference>
<comment type="caution">
    <text evidence="2">The sequence shown here is derived from an EMBL/GenBank/DDBJ whole genome shotgun (WGS) entry which is preliminary data.</text>
</comment>
<protein>
    <submittedName>
        <fullName evidence="2">GSCFA domain-containing protein</fullName>
    </submittedName>
</protein>
<proteinExistence type="predicted"/>
<evidence type="ECO:0000313" key="3">
    <source>
        <dbReference type="Proteomes" id="UP001204015"/>
    </source>
</evidence>
<dbReference type="RefSeq" id="WP_252760213.1">
    <property type="nucleotide sequence ID" value="NZ_JAMXLY010000007.1"/>
</dbReference>
<evidence type="ECO:0000259" key="1">
    <source>
        <dbReference type="Pfam" id="PF08885"/>
    </source>
</evidence>
<dbReference type="EMBL" id="JAMXLY010000007">
    <property type="protein sequence ID" value="MCO6024850.1"/>
    <property type="molecule type" value="Genomic_DNA"/>
</dbReference>
<dbReference type="Gene3D" id="3.40.50.1110">
    <property type="entry name" value="SGNH hydrolase"/>
    <property type="match status" value="1"/>
</dbReference>
<accession>A0ABT1BVM0</accession>
<sequence length="301" mass="34940">MDFRTIVEIGKADFEIPPCEAMLFVGSCFADRLGKRFQEEKFRAVVNPFGVMYNPASILHTVERWSAHIRCSHEGQPDEVGLEEENEKTSQTVTGVPHVAVFTLGTNHVYILKETGEIVDNCRKRPQNWFEEKALTIEQCEEYLNKAVGRLKEDYAGIKVIVTVSPIRYAKYGYHKSSLSKAVLLLAAEKLQQSYPDTVSYFPAYEILNDELRDYRFYDSDMLHPSDQTVDYMWERFSDCYFGKKTLEFLADWKPVKLALNHRPFHPESKAYQDFLHKTRLKVNALSKKYPNFALDCKTFE</sequence>